<comment type="caution">
    <text evidence="1">The sequence shown here is derived from an EMBL/GenBank/DDBJ whole genome shotgun (WGS) entry which is preliminary data.</text>
</comment>
<gene>
    <name evidence="1" type="ORF">EWB00_010554</name>
</gene>
<dbReference type="Proteomes" id="UP000311919">
    <property type="component" value="Unassembled WGS sequence"/>
</dbReference>
<sequence>MIPRFVTQVLMRMITDIQLICDDTDKSCYIQPVLRTGDSDLVIHVYFQQYCIIRIIKFNDSYATKVRC</sequence>
<dbReference type="EMBL" id="SKCS01000082">
    <property type="protein sequence ID" value="TNN18211.1"/>
    <property type="molecule type" value="Genomic_DNA"/>
</dbReference>
<keyword evidence="2" id="KW-1185">Reference proteome</keyword>
<dbReference type="AlphaFoldDB" id="A0A4Z2DNX3"/>
<evidence type="ECO:0000313" key="2">
    <source>
        <dbReference type="Proteomes" id="UP000311919"/>
    </source>
</evidence>
<organism evidence="1 2">
    <name type="scientific">Schistosoma japonicum</name>
    <name type="common">Blood fluke</name>
    <dbReference type="NCBI Taxonomy" id="6182"/>
    <lineage>
        <taxon>Eukaryota</taxon>
        <taxon>Metazoa</taxon>
        <taxon>Spiralia</taxon>
        <taxon>Lophotrochozoa</taxon>
        <taxon>Platyhelminthes</taxon>
        <taxon>Trematoda</taxon>
        <taxon>Digenea</taxon>
        <taxon>Strigeidida</taxon>
        <taxon>Schistosomatoidea</taxon>
        <taxon>Schistosomatidae</taxon>
        <taxon>Schistosoma</taxon>
    </lineage>
</organism>
<name>A0A4Z2DNX3_SCHJA</name>
<evidence type="ECO:0000313" key="1">
    <source>
        <dbReference type="EMBL" id="TNN18211.1"/>
    </source>
</evidence>
<accession>A0A4Z2DNX3</accession>
<proteinExistence type="predicted"/>
<reference evidence="1 2" key="1">
    <citation type="submission" date="2019-03" db="EMBL/GenBank/DDBJ databases">
        <title>An improved genome assembly of the fluke Schistosoma japonicum.</title>
        <authorList>
            <person name="Hu W."/>
            <person name="Luo F."/>
            <person name="Yin M."/>
            <person name="Mo X."/>
            <person name="Sun C."/>
            <person name="Wu Q."/>
            <person name="Zhu B."/>
            <person name="Xiang M."/>
            <person name="Wang J."/>
            <person name="Wang Y."/>
            <person name="Zhang T."/>
            <person name="Xu B."/>
            <person name="Zheng H."/>
            <person name="Feng Z."/>
        </authorList>
    </citation>
    <scope>NUCLEOTIDE SEQUENCE [LARGE SCALE GENOMIC DNA]</scope>
    <source>
        <strain evidence="1">HuSjv2</strain>
        <tissue evidence="1">Worms</tissue>
    </source>
</reference>
<protein>
    <submittedName>
        <fullName evidence="1">Uncharacterized protein</fullName>
    </submittedName>
</protein>